<evidence type="ECO:0000313" key="1">
    <source>
        <dbReference type="EMBL" id="KAK9275711.1"/>
    </source>
</evidence>
<sequence>MDDKNTRIDIDQLASTLRGKLLQRSPLPAQCCIFRVPSTLRRHNQTVFAPRLVSIGPLHHGVKNLQAMEKLKLWYLDCLLARAPTIQTSLECFIEAIRGTVERISECYEEVELSTDEMVEMMVLDSCFIIELFRKHAIIVQPHVDDPIFKTSWMRKDLLNDLLLLENQLPWFVLERLFNLTNADPDPK</sequence>
<protein>
    <submittedName>
        <fullName evidence="1">Uncharacterized protein</fullName>
    </submittedName>
</protein>
<proteinExistence type="predicted"/>
<comment type="caution">
    <text evidence="1">The sequence shown here is derived from an EMBL/GenBank/DDBJ whole genome shotgun (WGS) entry which is preliminary data.</text>
</comment>
<dbReference type="PANTHER" id="PTHR31170:SF17">
    <property type="match status" value="1"/>
</dbReference>
<name>A0AAP0WR15_LIQFO</name>
<dbReference type="AlphaFoldDB" id="A0AAP0WR15"/>
<dbReference type="EMBL" id="JBBPBK010000011">
    <property type="protein sequence ID" value="KAK9275711.1"/>
    <property type="molecule type" value="Genomic_DNA"/>
</dbReference>
<dbReference type="Pfam" id="PF03140">
    <property type="entry name" value="DUF247"/>
    <property type="match status" value="1"/>
</dbReference>
<dbReference type="PANTHER" id="PTHR31170">
    <property type="entry name" value="BNAC04G53230D PROTEIN"/>
    <property type="match status" value="1"/>
</dbReference>
<organism evidence="1 2">
    <name type="scientific">Liquidambar formosana</name>
    <name type="common">Formosan gum</name>
    <dbReference type="NCBI Taxonomy" id="63359"/>
    <lineage>
        <taxon>Eukaryota</taxon>
        <taxon>Viridiplantae</taxon>
        <taxon>Streptophyta</taxon>
        <taxon>Embryophyta</taxon>
        <taxon>Tracheophyta</taxon>
        <taxon>Spermatophyta</taxon>
        <taxon>Magnoliopsida</taxon>
        <taxon>eudicotyledons</taxon>
        <taxon>Gunneridae</taxon>
        <taxon>Pentapetalae</taxon>
        <taxon>Saxifragales</taxon>
        <taxon>Altingiaceae</taxon>
        <taxon>Liquidambar</taxon>
    </lineage>
</organism>
<keyword evidence="2" id="KW-1185">Reference proteome</keyword>
<evidence type="ECO:0000313" key="2">
    <source>
        <dbReference type="Proteomes" id="UP001415857"/>
    </source>
</evidence>
<dbReference type="InterPro" id="IPR004158">
    <property type="entry name" value="DUF247_pln"/>
</dbReference>
<dbReference type="Proteomes" id="UP001415857">
    <property type="component" value="Unassembled WGS sequence"/>
</dbReference>
<reference evidence="1 2" key="1">
    <citation type="journal article" date="2024" name="Plant J.">
        <title>Genome sequences and population genomics reveal climatic adaptation and genomic divergence between two closely related sweetgum species.</title>
        <authorList>
            <person name="Xu W.Q."/>
            <person name="Ren C.Q."/>
            <person name="Zhang X.Y."/>
            <person name="Comes H.P."/>
            <person name="Liu X.H."/>
            <person name="Li Y.G."/>
            <person name="Kettle C.J."/>
            <person name="Jalonen R."/>
            <person name="Gaisberger H."/>
            <person name="Ma Y.Z."/>
            <person name="Qiu Y.X."/>
        </authorList>
    </citation>
    <scope>NUCLEOTIDE SEQUENCE [LARGE SCALE GENOMIC DNA]</scope>
    <source>
        <strain evidence="1">Hangzhou</strain>
    </source>
</reference>
<accession>A0AAP0WR15</accession>
<gene>
    <name evidence="1" type="ORF">L1049_022979</name>
</gene>